<sequence length="265" mass="29111">MVSYATAEPQFIEVNGTRFAYLRFGSAAKNTVPLVFLQHFRGTFDHWDPQLIDPISTSREVILLDNSGVGKSNGTVPGTYAKWADNVSLVVKALGIPQIDLFGFSMGGFAAQMVALNYPTLVRKLILAGTGPSAGEGVEGGDPAATGRLAAASNDEEERGGFLETSYSLTPAKQTLGDKWWKLLRWTHREYASEGSYDRLHEIKVPVLVANGDNDIIIPTVNSWVMFKRLSNANAHFHLYPDVGHGFLNEYAGQFSRLINQFLDN</sequence>
<comment type="caution">
    <text evidence="3">The sequence shown here is derived from an EMBL/GenBank/DDBJ whole genome shotgun (WGS) entry which is preliminary data.</text>
</comment>
<proteinExistence type="predicted"/>
<evidence type="ECO:0000313" key="4">
    <source>
        <dbReference type="Proteomes" id="UP000517252"/>
    </source>
</evidence>
<gene>
    <name evidence="3" type="ORF">TASIC1_0010042600</name>
</gene>
<dbReference type="AlphaFoldDB" id="A0A6V8R377"/>
<evidence type="ECO:0000259" key="2">
    <source>
        <dbReference type="Pfam" id="PF12146"/>
    </source>
</evidence>
<dbReference type="PRINTS" id="PR00111">
    <property type="entry name" value="ABHYDROLASE"/>
</dbReference>
<accession>A0A6V8R377</accession>
<evidence type="ECO:0000259" key="1">
    <source>
        <dbReference type="Pfam" id="PF00561"/>
    </source>
</evidence>
<dbReference type="SUPFAM" id="SSF53474">
    <property type="entry name" value="alpha/beta-Hydrolases"/>
    <property type="match status" value="1"/>
</dbReference>
<dbReference type="Pfam" id="PF00561">
    <property type="entry name" value="Abhydrolase_1"/>
    <property type="match status" value="1"/>
</dbReference>
<dbReference type="Proteomes" id="UP000517252">
    <property type="component" value="Unassembled WGS sequence"/>
</dbReference>
<dbReference type="Pfam" id="PF12146">
    <property type="entry name" value="Hydrolase_4"/>
    <property type="match status" value="1"/>
</dbReference>
<feature type="domain" description="Serine aminopeptidase S33" evidence="2">
    <location>
        <begin position="198"/>
        <end position="250"/>
    </location>
</feature>
<name>A0A6V8R377_TRIAP</name>
<feature type="domain" description="AB hydrolase-1" evidence="1">
    <location>
        <begin position="33"/>
        <end position="130"/>
    </location>
</feature>
<dbReference type="InterPro" id="IPR000073">
    <property type="entry name" value="AB_hydrolase_1"/>
</dbReference>
<dbReference type="OrthoDB" id="8119704at2759"/>
<dbReference type="Gene3D" id="3.40.50.1820">
    <property type="entry name" value="alpha/beta hydrolase"/>
    <property type="match status" value="1"/>
</dbReference>
<dbReference type="GO" id="GO:0046464">
    <property type="term" value="P:acylglycerol catabolic process"/>
    <property type="evidence" value="ECO:0007669"/>
    <property type="project" value="TreeGrafter"/>
</dbReference>
<reference evidence="3 4" key="1">
    <citation type="submission" date="2020-07" db="EMBL/GenBank/DDBJ databases">
        <title>Trichoderma asperellum IC-1 whole genome shotgun sequence.</title>
        <authorList>
            <person name="Kanamasa S."/>
            <person name="Takahashi H."/>
        </authorList>
    </citation>
    <scope>NUCLEOTIDE SEQUENCE [LARGE SCALE GENOMIC DNA]</scope>
    <source>
        <strain evidence="3 4">IC-1</strain>
    </source>
</reference>
<dbReference type="EMBL" id="BLZH01000010">
    <property type="protein sequence ID" value="GFP58615.1"/>
    <property type="molecule type" value="Genomic_DNA"/>
</dbReference>
<dbReference type="InterPro" id="IPR050266">
    <property type="entry name" value="AB_hydrolase_sf"/>
</dbReference>
<dbReference type="InterPro" id="IPR029058">
    <property type="entry name" value="AB_hydrolase_fold"/>
</dbReference>
<dbReference type="PANTHER" id="PTHR43798">
    <property type="entry name" value="MONOACYLGLYCEROL LIPASE"/>
    <property type="match status" value="1"/>
</dbReference>
<dbReference type="GO" id="GO:0047372">
    <property type="term" value="F:monoacylglycerol lipase activity"/>
    <property type="evidence" value="ECO:0007669"/>
    <property type="project" value="TreeGrafter"/>
</dbReference>
<protein>
    <submittedName>
        <fullName evidence="3">Proline iminopeptidase PfmaB</fullName>
    </submittedName>
</protein>
<dbReference type="GO" id="GO:0016020">
    <property type="term" value="C:membrane"/>
    <property type="evidence" value="ECO:0007669"/>
    <property type="project" value="TreeGrafter"/>
</dbReference>
<organism evidence="3 4">
    <name type="scientific">Trichoderma asperellum</name>
    <name type="common">Filamentous fungus</name>
    <dbReference type="NCBI Taxonomy" id="101201"/>
    <lineage>
        <taxon>Eukaryota</taxon>
        <taxon>Fungi</taxon>
        <taxon>Dikarya</taxon>
        <taxon>Ascomycota</taxon>
        <taxon>Pezizomycotina</taxon>
        <taxon>Sordariomycetes</taxon>
        <taxon>Hypocreomycetidae</taxon>
        <taxon>Hypocreales</taxon>
        <taxon>Hypocreaceae</taxon>
        <taxon>Trichoderma</taxon>
    </lineage>
</organism>
<evidence type="ECO:0000313" key="3">
    <source>
        <dbReference type="EMBL" id="GFP58615.1"/>
    </source>
</evidence>
<dbReference type="InterPro" id="IPR022742">
    <property type="entry name" value="Hydrolase_4"/>
</dbReference>
<dbReference type="PANTHER" id="PTHR43798:SF5">
    <property type="entry name" value="MONOACYLGLYCEROL LIPASE ABHD6"/>
    <property type="match status" value="1"/>
</dbReference>